<feature type="domain" description="HTH merR-type" evidence="2">
    <location>
        <begin position="18"/>
        <end position="87"/>
    </location>
</feature>
<comment type="caution">
    <text evidence="3">The sequence shown here is derived from an EMBL/GenBank/DDBJ whole genome shotgun (WGS) entry which is preliminary data.</text>
</comment>
<dbReference type="Pfam" id="PF13411">
    <property type="entry name" value="MerR_1"/>
    <property type="match status" value="1"/>
</dbReference>
<dbReference type="InterPro" id="IPR036594">
    <property type="entry name" value="Meth_synthase_dom"/>
</dbReference>
<proteinExistence type="predicted"/>
<dbReference type="PROSITE" id="PS50937">
    <property type="entry name" value="HTH_MERR_2"/>
    <property type="match status" value="1"/>
</dbReference>
<dbReference type="PANTHER" id="PTHR30204:SF97">
    <property type="entry name" value="MERR FAMILY REGULATORY PROTEIN"/>
    <property type="match status" value="1"/>
</dbReference>
<evidence type="ECO:0000256" key="1">
    <source>
        <dbReference type="ARBA" id="ARBA00023125"/>
    </source>
</evidence>
<dbReference type="Gene3D" id="1.10.1660.10">
    <property type="match status" value="1"/>
</dbReference>
<dbReference type="AlphaFoldDB" id="A0A934NQ90"/>
<protein>
    <submittedName>
        <fullName evidence="3">MerR family transcriptional regulator</fullName>
    </submittedName>
</protein>
<dbReference type="RefSeq" id="WP_199704051.1">
    <property type="nucleotide sequence ID" value="NZ_JAEMNV010000003.1"/>
</dbReference>
<dbReference type="EMBL" id="JAEMNV010000003">
    <property type="protein sequence ID" value="MBJ8339342.1"/>
    <property type="molecule type" value="Genomic_DNA"/>
</dbReference>
<dbReference type="InterPro" id="IPR047057">
    <property type="entry name" value="MerR_fam"/>
</dbReference>
<dbReference type="Proteomes" id="UP000655868">
    <property type="component" value="Unassembled WGS sequence"/>
</dbReference>
<dbReference type="SUPFAM" id="SSF46955">
    <property type="entry name" value="Putative DNA-binding domain"/>
    <property type="match status" value="1"/>
</dbReference>
<organism evidence="3 4">
    <name type="scientific">Antrihabitans stalagmiti</name>
    <dbReference type="NCBI Taxonomy" id="2799499"/>
    <lineage>
        <taxon>Bacteria</taxon>
        <taxon>Bacillati</taxon>
        <taxon>Actinomycetota</taxon>
        <taxon>Actinomycetes</taxon>
        <taxon>Mycobacteriales</taxon>
        <taxon>Nocardiaceae</taxon>
        <taxon>Antrihabitans</taxon>
    </lineage>
</organism>
<accession>A0A934NQ90</accession>
<evidence type="ECO:0000259" key="2">
    <source>
        <dbReference type="PROSITE" id="PS50937"/>
    </source>
</evidence>
<dbReference type="PANTHER" id="PTHR30204">
    <property type="entry name" value="REDOX-CYCLING DRUG-SENSING TRANSCRIPTIONAL ACTIVATOR SOXR"/>
    <property type="match status" value="1"/>
</dbReference>
<evidence type="ECO:0000313" key="4">
    <source>
        <dbReference type="Proteomes" id="UP000655868"/>
    </source>
</evidence>
<keyword evidence="4" id="KW-1185">Reference proteome</keyword>
<dbReference type="Gene3D" id="3.40.50.280">
    <property type="entry name" value="Cobalamin-binding domain"/>
    <property type="match status" value="1"/>
</dbReference>
<sequence>MSQDGGIETKPTATESPAYTVRAVAERIGVPTPTLRSWSQRYGVGPQGHQSGRHRYYTEADIAILEQMVALMRAGASPGSAARAATGGQAPAPDLGDTGALIEAAFRLDTVRLLRMLEEHVRHYGIVATWDHLCRPAFGIISERQYNEGGCIDVEHLLSWTIVSTLHRMPQPTKPDSVVLVCADVESHTMPLEVLRAALSEANVSARMLGSLPSSALADALTRTELPTTVVVWSMSSTPEAIEMVNIGLRNAAKVWVAGPGWDDVDLRSDVSVLGSLGEAVAFIR</sequence>
<dbReference type="GO" id="GO:0003677">
    <property type="term" value="F:DNA binding"/>
    <property type="evidence" value="ECO:0007669"/>
    <property type="project" value="UniProtKB-KW"/>
</dbReference>
<reference evidence="3" key="1">
    <citation type="submission" date="2020-12" db="EMBL/GenBank/DDBJ databases">
        <title>Antrihabitans popcorni sp. nov. and Antrihabitans auranticaus sp. nov., isolated from a larva cave.</title>
        <authorList>
            <person name="Lee S.D."/>
            <person name="Kim I.S."/>
        </authorList>
    </citation>
    <scope>NUCLEOTIDE SEQUENCE</scope>
    <source>
        <strain evidence="3">YC3-6</strain>
    </source>
</reference>
<keyword evidence="1" id="KW-0238">DNA-binding</keyword>
<gene>
    <name evidence="3" type="ORF">JGU71_10615</name>
</gene>
<dbReference type="InterPro" id="IPR009061">
    <property type="entry name" value="DNA-bd_dom_put_sf"/>
</dbReference>
<evidence type="ECO:0000313" key="3">
    <source>
        <dbReference type="EMBL" id="MBJ8339342.1"/>
    </source>
</evidence>
<dbReference type="InterPro" id="IPR000551">
    <property type="entry name" value="MerR-type_HTH_dom"/>
</dbReference>
<name>A0A934NQ90_9NOCA</name>
<dbReference type="Gene3D" id="1.10.1240.10">
    <property type="entry name" value="Methionine synthase domain"/>
    <property type="match status" value="1"/>
</dbReference>
<dbReference type="GO" id="GO:0003700">
    <property type="term" value="F:DNA-binding transcription factor activity"/>
    <property type="evidence" value="ECO:0007669"/>
    <property type="project" value="InterPro"/>
</dbReference>